<keyword evidence="2" id="KW-0813">Transport</keyword>
<feature type="transmembrane region" description="Helical" evidence="10">
    <location>
        <begin position="26"/>
        <end position="45"/>
    </location>
</feature>
<protein>
    <recommendedName>
        <fullName evidence="11">Cation/H+ exchanger transmembrane domain-containing protein</fullName>
    </recommendedName>
</protein>
<keyword evidence="6" id="KW-0915">Sodium</keyword>
<dbReference type="GO" id="GO:0015297">
    <property type="term" value="F:antiporter activity"/>
    <property type="evidence" value="ECO:0007669"/>
    <property type="project" value="UniProtKB-KW"/>
</dbReference>
<dbReference type="Gene3D" id="1.20.1530.20">
    <property type="match status" value="1"/>
</dbReference>
<proteinExistence type="predicted"/>
<evidence type="ECO:0000256" key="4">
    <source>
        <dbReference type="ARBA" id="ARBA00022692"/>
    </source>
</evidence>
<evidence type="ECO:0000313" key="13">
    <source>
        <dbReference type="Proteomes" id="UP000052008"/>
    </source>
</evidence>
<keyword evidence="7" id="KW-0406">Ion transport</keyword>
<feature type="transmembrane region" description="Helical" evidence="10">
    <location>
        <begin position="337"/>
        <end position="361"/>
    </location>
</feature>
<dbReference type="Pfam" id="PF00999">
    <property type="entry name" value="Na_H_Exchanger"/>
    <property type="match status" value="1"/>
</dbReference>
<feature type="transmembrane region" description="Helical" evidence="10">
    <location>
        <begin position="239"/>
        <end position="272"/>
    </location>
</feature>
<evidence type="ECO:0000256" key="1">
    <source>
        <dbReference type="ARBA" id="ARBA00004141"/>
    </source>
</evidence>
<name>A0A0S7WVH1_UNCT6</name>
<dbReference type="InterPro" id="IPR038770">
    <property type="entry name" value="Na+/solute_symporter_sf"/>
</dbReference>
<organism evidence="12 13">
    <name type="scientific">candidate division TA06 bacterium DG_24</name>
    <dbReference type="NCBI Taxonomy" id="1703770"/>
    <lineage>
        <taxon>Bacteria</taxon>
        <taxon>Bacteria division TA06</taxon>
    </lineage>
</organism>
<dbReference type="Proteomes" id="UP000052008">
    <property type="component" value="Unassembled WGS sequence"/>
</dbReference>
<keyword evidence="8 10" id="KW-0472">Membrane</keyword>
<sequence>MELQLAVELLLCLAFAKLGEELAKRAGHAGTVGVLLAGMVLGSIYSHLLHRSLSEALHAFAVVGIWLLLFSAGLEIHIKELFKVGAASFAVALSGVVVPFGLGLGLGMAFGYGLLGSLFIGATLTATSVGISVEVIRELELLRDRYGALIIGSAVIDDVLGILILSILVGCREGLAVGPTAGTFVIVTLFLVLSLTLGTRIARSIEQWSVERSRARALTTGAVRFQQRSPLLRMSEPMLTVGLLTMLVFAILADLSGVAMITGAFLAGLIIGETRAVHDLSRKVLLLGSAVFIPLFFVTTGMTFDPMAFGSVGLFAVLYLVAAVLSKLIGCGVAGRVFGFSAVQVGLAMMPRAEIALVIASIGLRQGLIDLNLFSSVVMMVMVTSLIPPFLLKRSLAAARAKTIESGEMEGSVDDRGNFE</sequence>
<feature type="transmembrane region" description="Helical" evidence="10">
    <location>
        <begin position="112"/>
        <end position="133"/>
    </location>
</feature>
<dbReference type="PANTHER" id="PTHR43562">
    <property type="entry name" value="NAPA-TYPE SODIUM/HYDROGEN ANTIPORTER"/>
    <property type="match status" value="1"/>
</dbReference>
<reference evidence="12 13" key="1">
    <citation type="journal article" date="2015" name="Microbiome">
        <title>Genomic resolution of linkages in carbon, nitrogen, and sulfur cycling among widespread estuary sediment bacteria.</title>
        <authorList>
            <person name="Baker B.J."/>
            <person name="Lazar C.S."/>
            <person name="Teske A.P."/>
            <person name="Dick G.J."/>
        </authorList>
    </citation>
    <scope>NUCLEOTIDE SEQUENCE [LARGE SCALE GENOMIC DNA]</scope>
    <source>
        <strain evidence="12">DG_24</strain>
    </source>
</reference>
<evidence type="ECO:0000313" key="12">
    <source>
        <dbReference type="EMBL" id="KPJ53628.1"/>
    </source>
</evidence>
<evidence type="ECO:0000256" key="6">
    <source>
        <dbReference type="ARBA" id="ARBA00023053"/>
    </source>
</evidence>
<evidence type="ECO:0000259" key="11">
    <source>
        <dbReference type="Pfam" id="PF00999"/>
    </source>
</evidence>
<evidence type="ECO:0000256" key="10">
    <source>
        <dbReference type="SAM" id="Phobius"/>
    </source>
</evidence>
<feature type="transmembrane region" description="Helical" evidence="10">
    <location>
        <begin position="181"/>
        <end position="202"/>
    </location>
</feature>
<dbReference type="GO" id="GO:1902600">
    <property type="term" value="P:proton transmembrane transport"/>
    <property type="evidence" value="ECO:0007669"/>
    <property type="project" value="InterPro"/>
</dbReference>
<keyword evidence="9" id="KW-0739">Sodium transport</keyword>
<gene>
    <name evidence="12" type="ORF">AMJ39_03735</name>
</gene>
<feature type="domain" description="Cation/H+ exchanger transmembrane" evidence="11">
    <location>
        <begin position="13"/>
        <end position="392"/>
    </location>
</feature>
<dbReference type="PANTHER" id="PTHR43562:SF3">
    <property type="entry name" value="SODIUM ION_PROTON EXCHANGER (EUROFUNG)"/>
    <property type="match status" value="1"/>
</dbReference>
<evidence type="ECO:0000256" key="5">
    <source>
        <dbReference type="ARBA" id="ARBA00022989"/>
    </source>
</evidence>
<evidence type="ECO:0000256" key="8">
    <source>
        <dbReference type="ARBA" id="ARBA00023136"/>
    </source>
</evidence>
<feature type="transmembrane region" description="Helical" evidence="10">
    <location>
        <begin position="373"/>
        <end position="392"/>
    </location>
</feature>
<accession>A0A0S7WVH1</accession>
<dbReference type="EMBL" id="LIZS01000015">
    <property type="protein sequence ID" value="KPJ53628.1"/>
    <property type="molecule type" value="Genomic_DNA"/>
</dbReference>
<feature type="transmembrane region" description="Helical" evidence="10">
    <location>
        <begin position="308"/>
        <end position="325"/>
    </location>
</feature>
<evidence type="ECO:0000256" key="2">
    <source>
        <dbReference type="ARBA" id="ARBA00022448"/>
    </source>
</evidence>
<comment type="subcellular location">
    <subcellularLocation>
        <location evidence="1">Membrane</location>
        <topology evidence="1">Multi-pass membrane protein</topology>
    </subcellularLocation>
</comment>
<feature type="transmembrane region" description="Helical" evidence="10">
    <location>
        <begin position="145"/>
        <end position="169"/>
    </location>
</feature>
<dbReference type="InterPro" id="IPR006153">
    <property type="entry name" value="Cation/H_exchanger_TM"/>
</dbReference>
<dbReference type="GO" id="GO:0016020">
    <property type="term" value="C:membrane"/>
    <property type="evidence" value="ECO:0007669"/>
    <property type="project" value="UniProtKB-SubCell"/>
</dbReference>
<dbReference type="GO" id="GO:0006814">
    <property type="term" value="P:sodium ion transport"/>
    <property type="evidence" value="ECO:0007669"/>
    <property type="project" value="UniProtKB-KW"/>
</dbReference>
<keyword evidence="4 10" id="KW-0812">Transmembrane</keyword>
<feature type="transmembrane region" description="Helical" evidence="10">
    <location>
        <begin position="84"/>
        <end position="105"/>
    </location>
</feature>
<feature type="transmembrane region" description="Helical" evidence="10">
    <location>
        <begin position="284"/>
        <end position="302"/>
    </location>
</feature>
<evidence type="ECO:0000256" key="3">
    <source>
        <dbReference type="ARBA" id="ARBA00022449"/>
    </source>
</evidence>
<feature type="transmembrane region" description="Helical" evidence="10">
    <location>
        <begin position="57"/>
        <end position="78"/>
    </location>
</feature>
<evidence type="ECO:0000256" key="7">
    <source>
        <dbReference type="ARBA" id="ARBA00023065"/>
    </source>
</evidence>
<comment type="caution">
    <text evidence="12">The sequence shown here is derived from an EMBL/GenBank/DDBJ whole genome shotgun (WGS) entry which is preliminary data.</text>
</comment>
<keyword evidence="3" id="KW-0050">Antiport</keyword>
<dbReference type="STRING" id="1703770.AMJ39_03735"/>
<evidence type="ECO:0000256" key="9">
    <source>
        <dbReference type="ARBA" id="ARBA00023201"/>
    </source>
</evidence>
<keyword evidence="5 10" id="KW-1133">Transmembrane helix</keyword>
<dbReference type="AlphaFoldDB" id="A0A0S7WVH1"/>